<dbReference type="PANTHER" id="PTHR46567:SF1">
    <property type="entry name" value="MEDIATOR OF RNA POLYMERASE II TRANSCRIPTION SUBUNIT 12"/>
    <property type="match status" value="1"/>
</dbReference>
<organism evidence="10 11">
    <name type="scientific">Pseudomicrostroma glucosiphilum</name>
    <dbReference type="NCBI Taxonomy" id="1684307"/>
    <lineage>
        <taxon>Eukaryota</taxon>
        <taxon>Fungi</taxon>
        <taxon>Dikarya</taxon>
        <taxon>Basidiomycota</taxon>
        <taxon>Ustilaginomycotina</taxon>
        <taxon>Exobasidiomycetes</taxon>
        <taxon>Microstromatales</taxon>
        <taxon>Microstromatales incertae sedis</taxon>
        <taxon>Pseudomicrostroma</taxon>
    </lineage>
</organism>
<feature type="region of interest" description="Disordered" evidence="8">
    <location>
        <begin position="1"/>
        <end position="93"/>
    </location>
</feature>
<dbReference type="SMART" id="SM01281">
    <property type="entry name" value="Med12"/>
    <property type="match status" value="1"/>
</dbReference>
<feature type="compositionally biased region" description="Polar residues" evidence="8">
    <location>
        <begin position="1621"/>
        <end position="1634"/>
    </location>
</feature>
<evidence type="ECO:0000259" key="9">
    <source>
        <dbReference type="SMART" id="SM01281"/>
    </source>
</evidence>
<dbReference type="OrthoDB" id="20828at2759"/>
<evidence type="ECO:0000256" key="4">
    <source>
        <dbReference type="ARBA" id="ARBA00023015"/>
    </source>
</evidence>
<dbReference type="Pfam" id="PF09497">
    <property type="entry name" value="Med12"/>
    <property type="match status" value="1"/>
</dbReference>
<feature type="domain" description="Mediator complex subunit Med12" evidence="9">
    <location>
        <begin position="151"/>
        <end position="257"/>
    </location>
</feature>
<feature type="compositionally biased region" description="Low complexity" evidence="8">
    <location>
        <begin position="15"/>
        <end position="28"/>
    </location>
</feature>
<dbReference type="GO" id="GO:0003712">
    <property type="term" value="F:transcription coregulator activity"/>
    <property type="evidence" value="ECO:0007669"/>
    <property type="project" value="InterPro"/>
</dbReference>
<dbReference type="InterPro" id="IPR019035">
    <property type="entry name" value="Mediator_Med12"/>
</dbReference>
<evidence type="ECO:0000256" key="6">
    <source>
        <dbReference type="ARBA" id="ARBA00023242"/>
    </source>
</evidence>
<evidence type="ECO:0000256" key="8">
    <source>
        <dbReference type="SAM" id="MobiDB-lite"/>
    </source>
</evidence>
<dbReference type="GeneID" id="37016898"/>
<feature type="compositionally biased region" description="Polar residues" evidence="8">
    <location>
        <begin position="1527"/>
        <end position="1538"/>
    </location>
</feature>
<feature type="compositionally biased region" description="Basic and acidic residues" evidence="8">
    <location>
        <begin position="1550"/>
        <end position="1573"/>
    </location>
</feature>
<sequence length="1673" mass="181756">MSSHGYPPSPQVGQTASSSYPTSPSANNGSGPPADPAVAYSPRPPAWRPLLHPGSEEVSYPDFYPSKTGKSSDRDPERGSLQPEDDMSEAHVRQGMTAKQAVMNESFSAHGLILSILPQLVSTLNSLFQEALERRSGLSIGSSTSHVRPHTNKLPPRVTLNDVKLSAYVRDLADPAVPLSRLAKSIPHGFRGERMLEMLWQGTNPTVTASLPASGAVKMSHTLSSSSNTGASGSGASPSSTSSSPGVEISRALWFIRTVGASDLAMRSRSATAVSAKTYTADFTSTCTAWLRKQLGDIPISSTESTIGSSSDVQKWAAKWRYSLLLMDALQSQSLLDKRTWAVFVVNLLKEATLTQMPFVLALTQDALEDILANDQLTKRVALAALEIRSRIQDRLPETSDEFAAGLLHQLRSIVQAIWSESPVSLVSPRLWQGVYAKDIVHTIKAMSSTSEELTREIDLIKSRSSALLTFRHGSSRVPPLRSDDLCRTIIALLDEFALQRTDDVVSMLASRGPSPACSLLAQWAATAHRPSHQLWRPLLAARVMQQLGGTKKMWMGKGSRSSTSSAASRSSWLSVDLNHVLSQWLESLETAQDTVDFDRLVLLFAELTRNGTFSYTRFLHRLTARGWTYVEGDSRNPTSSSSVGTNSVQFRLLRSLPIPQDATNPALLHQRRLALYGSRSKETREEAAYRRGLRELKEAASFLTIPDEASHNRTVWEGAFMAIPHLRSGSLYVKRQLVAGHLLPSAIQWVRGNTGGAYTVERFAEVVLIMEAAADWKAIAEMMRWQLARIVDTADDITTKDALSLVSDIFVVHRDKWVALDIFTTLQPIFKSLCLKVLAEDDAKIAASLFAAGELGAFDALISVTEQKALAPLTPTQSSGRIFSNGGRVVDDLDPVLADLVHSGMIDSSAPFLPGRQAGISIDWLDSDKSKNIITLCHTGALSLAKILTSLLLPMLHAAAFRSQEPNVNTLLPMLQLWRALALDAADAPRQDLRRRALVAKVPSQDLLQFAAVLASLMTVPTVTAEISKIGRAVVRDILGLPHVSDAVTARPRVMSDAARIGLRCTWADPWAVLCLLYGSLDYAGLLIARLDSPLDLDVSQLLPLIDPWRQAALIEELAFIFEQLAVVEGGQQGRADAKVTKCSQVLFSRLFLQEDDDGSRLWAIGGKAYRTATVETAWRVLLSAEEAGDASQASAVLQAIFRLASQCEGQRLPPTQSDSTSKLFVLLRSRLITVAPSGYASLAHEVSVLQALLLSSSFWTIPTVRQGVGEVLASLFSMLSVPPQDDGDVRTATMLYDVVAYVMEELPDDLLPICTQAFQPYIGTGEWAFGYDSDSRQQARMLLKLSPFSPLSRNAASDYVLAAPSQVNLPAPDNSWGWADPLDAGTSHANSGLQSRSASSTTSTAAGVAPPQLHTMSPLTLLPLDNTASISLQHFAPRRSISVPICPDQDYQAVQNIREGYPRTSAGDDDAEGWRSMLSERHHTFLADDVREGKYLLPAAAFRAKYPLDTDGVEEVGAETESHRQSATSGSYQSFAQLVGLPDGPVRTMEDYLRRDREKRARENKEKRDLKAANQRVTRFVKDQHQQRNGSGQGAEREGVDSAEASAAHETLPHGPATGDTNGNGSVAGTSASRKRKVSMDASIAGSEATDAAVDPSGDGKNRPKGRKRTA</sequence>
<gene>
    <name evidence="10" type="ORF">BCV69DRAFT_315015</name>
</gene>
<evidence type="ECO:0000313" key="10">
    <source>
        <dbReference type="EMBL" id="PWN18179.1"/>
    </source>
</evidence>
<feature type="compositionally biased region" description="Polar residues" evidence="8">
    <location>
        <begin position="1389"/>
        <end position="1398"/>
    </location>
</feature>
<comment type="similarity">
    <text evidence="2">Belongs to the Mediator complex subunit 12 family.</text>
</comment>
<dbReference type="PANTHER" id="PTHR46567">
    <property type="entry name" value="MEDIATOR OF RNA POLYMERASE II TRANSCRIPTION SUBUNIT 12"/>
    <property type="match status" value="1"/>
</dbReference>
<evidence type="ECO:0000256" key="5">
    <source>
        <dbReference type="ARBA" id="ARBA00023163"/>
    </source>
</evidence>
<comment type="subcellular location">
    <subcellularLocation>
        <location evidence="1">Nucleus</location>
    </subcellularLocation>
</comment>
<evidence type="ECO:0000313" key="11">
    <source>
        <dbReference type="Proteomes" id="UP000245942"/>
    </source>
</evidence>
<feature type="region of interest" description="Disordered" evidence="8">
    <location>
        <begin position="1382"/>
        <end position="1413"/>
    </location>
</feature>
<keyword evidence="6" id="KW-0539">Nucleus</keyword>
<dbReference type="STRING" id="1684307.A0A316TXU3"/>
<name>A0A316TXU3_9BASI</name>
<keyword evidence="4" id="KW-0805">Transcription regulation</keyword>
<dbReference type="GO" id="GO:0006357">
    <property type="term" value="P:regulation of transcription by RNA polymerase II"/>
    <property type="evidence" value="ECO:0007669"/>
    <property type="project" value="InterPro"/>
</dbReference>
<evidence type="ECO:0000256" key="2">
    <source>
        <dbReference type="ARBA" id="ARBA00010289"/>
    </source>
</evidence>
<feature type="region of interest" description="Disordered" evidence="8">
    <location>
        <begin position="220"/>
        <end position="246"/>
    </location>
</feature>
<dbReference type="EMBL" id="KZ819338">
    <property type="protein sequence ID" value="PWN18179.1"/>
    <property type="molecule type" value="Genomic_DNA"/>
</dbReference>
<dbReference type="GO" id="GO:0016592">
    <property type="term" value="C:mediator complex"/>
    <property type="evidence" value="ECO:0007669"/>
    <property type="project" value="InterPro"/>
</dbReference>
<reference evidence="10 11" key="1">
    <citation type="journal article" date="2018" name="Mol. Biol. Evol.">
        <title>Broad Genomic Sampling Reveals a Smut Pathogenic Ancestry of the Fungal Clade Ustilaginomycotina.</title>
        <authorList>
            <person name="Kijpornyongpan T."/>
            <person name="Mondo S.J."/>
            <person name="Barry K."/>
            <person name="Sandor L."/>
            <person name="Lee J."/>
            <person name="Lipzen A."/>
            <person name="Pangilinan J."/>
            <person name="LaButti K."/>
            <person name="Hainaut M."/>
            <person name="Henrissat B."/>
            <person name="Grigoriev I.V."/>
            <person name="Spatafora J.W."/>
            <person name="Aime M.C."/>
        </authorList>
    </citation>
    <scope>NUCLEOTIDE SEQUENCE [LARGE SCALE GENOMIC DNA]</scope>
    <source>
        <strain evidence="10 11">MCA 4718</strain>
    </source>
</reference>
<proteinExistence type="inferred from homology"/>
<feature type="compositionally biased region" description="Low complexity" evidence="8">
    <location>
        <begin position="1399"/>
        <end position="1408"/>
    </location>
</feature>
<protein>
    <recommendedName>
        <fullName evidence="3">Mediator of RNA polymerase II transcription subunit 12</fullName>
    </recommendedName>
    <alternativeName>
        <fullName evidence="7">Mediator complex subunit 12</fullName>
    </alternativeName>
</protein>
<dbReference type="RefSeq" id="XP_025345339.1">
    <property type="nucleotide sequence ID" value="XM_025495164.1"/>
</dbReference>
<dbReference type="Proteomes" id="UP000245942">
    <property type="component" value="Unassembled WGS sequence"/>
</dbReference>
<feature type="compositionally biased region" description="Low complexity" evidence="8">
    <location>
        <begin position="224"/>
        <end position="246"/>
    </location>
</feature>
<keyword evidence="5" id="KW-0804">Transcription</keyword>
<evidence type="ECO:0000256" key="1">
    <source>
        <dbReference type="ARBA" id="ARBA00004123"/>
    </source>
</evidence>
<evidence type="ECO:0000256" key="3">
    <source>
        <dbReference type="ARBA" id="ARBA00019622"/>
    </source>
</evidence>
<feature type="region of interest" description="Disordered" evidence="8">
    <location>
        <begin position="1516"/>
        <end position="1673"/>
    </location>
</feature>
<evidence type="ECO:0000256" key="7">
    <source>
        <dbReference type="ARBA" id="ARBA00032010"/>
    </source>
</evidence>
<keyword evidence="11" id="KW-1185">Reference proteome</keyword>
<accession>A0A316TXU3</accession>